<dbReference type="InterPro" id="IPR036812">
    <property type="entry name" value="NAD(P)_OxRdtase_dom_sf"/>
</dbReference>
<comment type="function">
    <text evidence="5">Catalyzes the initial reaction in the xylose utilization pathway by reducing D-xylose into xylitol. Xylose is a major component of hemicelluloses such as xylan. Most fungi utilize D-xylose via three enzymatic reactions, xylose reductase (XR), xylitol dehydrogenase (XDH), and xylulokinase, to form xylulose 5-phosphate, which enters pentose phosphate pathway.</text>
</comment>
<comment type="catalytic activity">
    <reaction evidence="7">
        <text>xylitol + NAD(+) = D-xylose + NADH + H(+)</text>
        <dbReference type="Rhea" id="RHEA:27441"/>
        <dbReference type="ChEBI" id="CHEBI:15378"/>
        <dbReference type="ChEBI" id="CHEBI:17151"/>
        <dbReference type="ChEBI" id="CHEBI:53455"/>
        <dbReference type="ChEBI" id="CHEBI:57540"/>
        <dbReference type="ChEBI" id="CHEBI:57945"/>
        <dbReference type="EC" id="1.1.1.307"/>
    </reaction>
</comment>
<feature type="domain" description="NADP-dependent oxidoreductase" evidence="11">
    <location>
        <begin position="20"/>
        <end position="301"/>
    </location>
</feature>
<dbReference type="GO" id="GO:0016616">
    <property type="term" value="F:oxidoreductase activity, acting on the CH-OH group of donors, NAD or NADP as acceptor"/>
    <property type="evidence" value="ECO:0007669"/>
    <property type="project" value="UniProtKB-ARBA"/>
</dbReference>
<protein>
    <recommendedName>
        <fullName evidence="2">D-xylose reductase [NAD(P)H]</fullName>
        <ecNumber evidence="2">1.1.1.307</ecNumber>
    </recommendedName>
</protein>
<evidence type="ECO:0000256" key="6">
    <source>
        <dbReference type="ARBA" id="ARBA00047534"/>
    </source>
</evidence>
<accession>A0A178FRH4</accession>
<keyword evidence="13" id="KW-1185">Reference proteome</keyword>
<dbReference type="Gene3D" id="3.20.20.100">
    <property type="entry name" value="NADP-dependent oxidoreductase domain"/>
    <property type="match status" value="1"/>
</dbReference>
<feature type="binding site" evidence="9">
    <location>
        <position position="118"/>
    </location>
    <ligand>
        <name>substrate</name>
    </ligand>
</feature>
<comment type="similarity">
    <text evidence="1">Belongs to the aldo/keto reductase family.</text>
</comment>
<dbReference type="EC" id="1.1.1.307" evidence="2"/>
<dbReference type="PIRSF" id="PIRSF000097">
    <property type="entry name" value="AKR"/>
    <property type="match status" value="1"/>
</dbReference>
<sequence length="331" mass="37540">MFPQESFALKGTTIRVPSRGLGTFQVDPKIYPEGSVKDSVLQALKLGYRHIDAAFGYGWGQVERDIGHAIRESGIPREELFVVTKLHNCFHKPEDVEINMDMSLENFQLYYVDLYLMHFPYAYAIKDGYATQRTPDGKPVIDVPLSRAYDVTWAAMEKLVEKGKAKLIGVSNFSSPKLKRLLQTAKIHPVVNQVEIHPYFPQKGLVEYCQKNDIHVTAHCPLGGAPIPVLIGRHGPGPLEDPTLLKLAQKYDKTVAQVVLCHTICRGISVIPKTNNPKRIIENFDILFEMDEDDFKLIDNLMGERGERGIRNLETREYLGFDNFNEEVEEP</sequence>
<evidence type="ECO:0000256" key="2">
    <source>
        <dbReference type="ARBA" id="ARBA00012845"/>
    </source>
</evidence>
<keyword evidence="3" id="KW-0521">NADP</keyword>
<dbReference type="PANTHER" id="PTHR43827">
    <property type="entry name" value="2,5-DIKETO-D-GLUCONIC ACID REDUCTASE"/>
    <property type="match status" value="1"/>
</dbReference>
<dbReference type="SUPFAM" id="SSF51430">
    <property type="entry name" value="NAD(P)-linked oxidoreductase"/>
    <property type="match status" value="1"/>
</dbReference>
<dbReference type="Pfam" id="PF00248">
    <property type="entry name" value="Aldo_ket_red"/>
    <property type="match status" value="1"/>
</dbReference>
<dbReference type="InterPro" id="IPR023210">
    <property type="entry name" value="NADP_OxRdtase_dom"/>
</dbReference>
<evidence type="ECO:0000313" key="13">
    <source>
        <dbReference type="Proteomes" id="UP000243519"/>
    </source>
</evidence>
<gene>
    <name evidence="12" type="ORF">A7D00_0358</name>
</gene>
<dbReference type="PROSITE" id="PS00062">
    <property type="entry name" value="ALDOKETO_REDUCTASE_2"/>
    <property type="match status" value="1"/>
</dbReference>
<proteinExistence type="inferred from homology"/>
<evidence type="ECO:0000256" key="10">
    <source>
        <dbReference type="PIRSR" id="PIRSR000097-3"/>
    </source>
</evidence>
<comment type="caution">
    <text evidence="12">The sequence shown here is derived from an EMBL/GenBank/DDBJ whole genome shotgun (WGS) entry which is preliminary data.</text>
</comment>
<evidence type="ECO:0000256" key="1">
    <source>
        <dbReference type="ARBA" id="ARBA00007905"/>
    </source>
</evidence>
<dbReference type="PANTHER" id="PTHR43827:SF3">
    <property type="entry name" value="NADP-DEPENDENT OXIDOREDUCTASE DOMAIN-CONTAINING PROTEIN"/>
    <property type="match status" value="1"/>
</dbReference>
<dbReference type="AlphaFoldDB" id="A0A178FRH4"/>
<keyword evidence="4" id="KW-0560">Oxidoreductase</keyword>
<evidence type="ECO:0000256" key="7">
    <source>
        <dbReference type="ARBA" id="ARBA00049485"/>
    </source>
</evidence>
<reference evidence="12 13" key="1">
    <citation type="submission" date="2016-05" db="EMBL/GenBank/DDBJ databases">
        <title>Genome sequencing of Trichophyton violaceum CMCC(F)T3l isolated from hair.</title>
        <authorList>
            <person name="Zhan P."/>
            <person name="Tao Y."/>
            <person name="Liu W."/>
        </authorList>
    </citation>
    <scope>NUCLEOTIDE SEQUENCE [LARGE SCALE GENOMIC DNA]</scope>
    <source>
        <strain evidence="13">CMCC(F)T3l</strain>
    </source>
</reference>
<dbReference type="EMBL" id="LHPN01000001">
    <property type="protein sequence ID" value="OAL74764.1"/>
    <property type="molecule type" value="Genomic_DNA"/>
</dbReference>
<evidence type="ECO:0000256" key="5">
    <source>
        <dbReference type="ARBA" id="ARBA00025065"/>
    </source>
</evidence>
<evidence type="ECO:0000256" key="4">
    <source>
        <dbReference type="ARBA" id="ARBA00023002"/>
    </source>
</evidence>
<evidence type="ECO:0000256" key="3">
    <source>
        <dbReference type="ARBA" id="ARBA00022857"/>
    </source>
</evidence>
<dbReference type="InterPro" id="IPR020471">
    <property type="entry name" value="AKR"/>
</dbReference>
<dbReference type="Proteomes" id="UP000243519">
    <property type="component" value="Unassembled WGS sequence"/>
</dbReference>
<evidence type="ECO:0000259" key="11">
    <source>
        <dbReference type="Pfam" id="PF00248"/>
    </source>
</evidence>
<dbReference type="PROSITE" id="PS00063">
    <property type="entry name" value="ALDOKETO_REDUCTASE_3"/>
    <property type="match status" value="1"/>
</dbReference>
<dbReference type="InterPro" id="IPR018170">
    <property type="entry name" value="Aldo/ket_reductase_CS"/>
</dbReference>
<evidence type="ECO:0000256" key="9">
    <source>
        <dbReference type="PIRSR" id="PIRSR000097-2"/>
    </source>
</evidence>
<evidence type="ECO:0000256" key="8">
    <source>
        <dbReference type="PIRSR" id="PIRSR000097-1"/>
    </source>
</evidence>
<evidence type="ECO:0000313" key="12">
    <source>
        <dbReference type="EMBL" id="OAL74764.1"/>
    </source>
</evidence>
<name>A0A178FRH4_TRIVO</name>
<organism evidence="12 13">
    <name type="scientific">Trichophyton violaceum</name>
    <dbReference type="NCBI Taxonomy" id="34388"/>
    <lineage>
        <taxon>Eukaryota</taxon>
        <taxon>Fungi</taxon>
        <taxon>Dikarya</taxon>
        <taxon>Ascomycota</taxon>
        <taxon>Pezizomycotina</taxon>
        <taxon>Eurotiomycetes</taxon>
        <taxon>Eurotiomycetidae</taxon>
        <taxon>Onygenales</taxon>
        <taxon>Arthrodermataceae</taxon>
        <taxon>Trichophyton</taxon>
    </lineage>
</organism>
<comment type="catalytic activity">
    <reaction evidence="6">
        <text>xylitol + NADP(+) = D-xylose + NADPH + H(+)</text>
        <dbReference type="Rhea" id="RHEA:27445"/>
        <dbReference type="ChEBI" id="CHEBI:15378"/>
        <dbReference type="ChEBI" id="CHEBI:17151"/>
        <dbReference type="ChEBI" id="CHEBI:53455"/>
        <dbReference type="ChEBI" id="CHEBI:57783"/>
        <dbReference type="ChEBI" id="CHEBI:58349"/>
        <dbReference type="EC" id="1.1.1.307"/>
    </reaction>
</comment>
<dbReference type="PRINTS" id="PR00069">
    <property type="entry name" value="ALDKETRDTASE"/>
</dbReference>
<dbReference type="CDD" id="cd19071">
    <property type="entry name" value="AKR_AKR1-5-like"/>
    <property type="match status" value="1"/>
</dbReference>
<feature type="site" description="Lowers pKa of active site Tyr" evidence="10">
    <location>
        <position position="85"/>
    </location>
</feature>
<feature type="active site" description="Proton donor" evidence="8">
    <location>
        <position position="57"/>
    </location>
</feature>